<protein>
    <recommendedName>
        <fullName evidence="5">UPF0182 protein ENR64_05550</fullName>
    </recommendedName>
</protein>
<feature type="transmembrane region" description="Helical" evidence="5">
    <location>
        <begin position="340"/>
        <end position="364"/>
    </location>
</feature>
<dbReference type="InterPro" id="IPR005372">
    <property type="entry name" value="UPF0182"/>
</dbReference>
<dbReference type="NCBIfam" id="NF002707">
    <property type="entry name" value="PRK02509.1"/>
    <property type="match status" value="1"/>
</dbReference>
<evidence type="ECO:0000256" key="1">
    <source>
        <dbReference type="ARBA" id="ARBA00022475"/>
    </source>
</evidence>
<feature type="transmembrane region" description="Helical" evidence="5">
    <location>
        <begin position="300"/>
        <end position="317"/>
    </location>
</feature>
<keyword evidence="1 5" id="KW-1003">Cell membrane</keyword>
<keyword evidence="4 5" id="KW-0472">Membrane</keyword>
<comment type="subcellular location">
    <subcellularLocation>
        <location evidence="5">Cell membrane</location>
        <topology evidence="5">Multi-pass membrane protein</topology>
    </subcellularLocation>
</comment>
<gene>
    <name evidence="6" type="ORF">ENR64_05550</name>
</gene>
<feature type="transmembrane region" description="Helical" evidence="5">
    <location>
        <begin position="50"/>
        <end position="69"/>
    </location>
</feature>
<dbReference type="AlphaFoldDB" id="A0A7C3KCP6"/>
<dbReference type="EMBL" id="DSRU01000062">
    <property type="protein sequence ID" value="HFM97230.1"/>
    <property type="molecule type" value="Genomic_DNA"/>
</dbReference>
<keyword evidence="2 5" id="KW-0812">Transmembrane</keyword>
<comment type="caution">
    <text evidence="6">The sequence shown here is derived from an EMBL/GenBank/DDBJ whole genome shotgun (WGS) entry which is preliminary data.</text>
</comment>
<feature type="transmembrane region" description="Helical" evidence="5">
    <location>
        <begin position="116"/>
        <end position="134"/>
    </location>
</feature>
<dbReference type="PANTHER" id="PTHR39344">
    <property type="entry name" value="UPF0182 PROTEIN SLL1060"/>
    <property type="match status" value="1"/>
</dbReference>
<dbReference type="GO" id="GO:0005576">
    <property type="term" value="C:extracellular region"/>
    <property type="evidence" value="ECO:0007669"/>
    <property type="project" value="TreeGrafter"/>
</dbReference>
<feature type="transmembrane region" description="Helical" evidence="5">
    <location>
        <begin position="385"/>
        <end position="407"/>
    </location>
</feature>
<accession>A0A7C3KCP6</accession>
<dbReference type="GO" id="GO:0005886">
    <property type="term" value="C:plasma membrane"/>
    <property type="evidence" value="ECO:0007669"/>
    <property type="project" value="UniProtKB-SubCell"/>
</dbReference>
<evidence type="ECO:0000256" key="2">
    <source>
        <dbReference type="ARBA" id="ARBA00022692"/>
    </source>
</evidence>
<name>A0A7C3KCP6_9CYAN</name>
<evidence type="ECO:0000256" key="3">
    <source>
        <dbReference type="ARBA" id="ARBA00022989"/>
    </source>
</evidence>
<feature type="transmembrane region" description="Helical" evidence="5">
    <location>
        <begin position="176"/>
        <end position="198"/>
    </location>
</feature>
<reference evidence="6" key="1">
    <citation type="journal article" date="2020" name="mSystems">
        <title>Genome- and Community-Level Interaction Insights into Carbon Utilization and Element Cycling Functions of Hydrothermarchaeota in Hydrothermal Sediment.</title>
        <authorList>
            <person name="Zhou Z."/>
            <person name="Liu Y."/>
            <person name="Xu W."/>
            <person name="Pan J."/>
            <person name="Luo Z.H."/>
            <person name="Li M."/>
        </authorList>
    </citation>
    <scope>NUCLEOTIDE SEQUENCE [LARGE SCALE GENOMIC DNA]</scope>
    <source>
        <strain evidence="6">SpSt-418</strain>
    </source>
</reference>
<evidence type="ECO:0000256" key="4">
    <source>
        <dbReference type="ARBA" id="ARBA00023136"/>
    </source>
</evidence>
<dbReference type="HAMAP" id="MF_01600">
    <property type="entry name" value="UPF0182"/>
    <property type="match status" value="1"/>
</dbReference>
<dbReference type="Pfam" id="PF03699">
    <property type="entry name" value="UPF0182"/>
    <property type="match status" value="1"/>
</dbReference>
<comment type="similarity">
    <text evidence="5">Belongs to the UPF0182 family.</text>
</comment>
<feature type="transmembrane region" description="Helical" evidence="5">
    <location>
        <begin position="260"/>
        <end position="280"/>
    </location>
</feature>
<sequence>MKKRVLGLIGIVVAIALGLGLLSRLAAEILWFQEVGFTSVFLKRIVTKGVIGAVVTGVSAIFLFGNLAIAERLKFSDPKVSSASPDQLEPPIAYNSFPAAGELKASYRNPMRFRSLLPLAIGLSLLMGILLFRYSQTLANLWTFNQLRADISPPMPAPFRIAVIWQVVQQFFTTPVLQVGVLARAGLALAGAIALLVYPYFWLRAIGAGLSLGFGYVMAHYWGRFLLALNAAPFGTTDPIFSRDLSWFVFGLPVGQLLEFWLFGLFTFGLITILLTYLLAGNSLSQGKFVGFTSGQRQHIQALLACVMLLGCLRFWLNRYELLYSPDGSVYGLGFTDRLVLLPVFWVLSGLAAAIALFLGWQAFRPHSFLKQRAQVVLLDQFASTRWLLTFFFGVSLVGTALLPLLVQTLIVQPNELERETPYLRHNIAYTRQAFGLDAIEVETFNPQGTLTYKDLLANDETVRNIRLWDSRPLLQTNRQLQQIRPYYRFPDADIDRYTLLPSQPGRVSEQQQVLIAARELDYPSVPQEAQTWLNEHLIYTHGYGFTMSPVNQVATGGLPDYFVKDLGSADSESGLTVSSERIRASIPIGQPRIYYGEISNTYVMTGTQVQELDYPVGNENAYNVYDGRGGINIGNPLVRSLLAYYLRDWRMIFARSFTADSKLLFRRNINERVHAIAPFLRFDRDPYPVLADTTITQNGGSAASDAGNYLYWIIDAYTTSDRFPYSEPAQKIYLDSDDSRPFNYIRNSVKIVIDAYHGSVEFYVSEPNDPLIRAWQKIFPEMFKPLDAMPPTLRSHIRYPIDLFEAQAERLFTYHMTDPQVFYNREDLWQIPTEIYGNKPQLVEPYFLIIQLPQEQSSEFISILPFTPNQRTNLTAWLAARSDGDNYGKSLLYVFPKQQLFFGPEQIEARINQDPVISQQISLWNRQGSSAIQGNLLVIPIENSLLYVEPLYLEAEQNSLPTLVRVIVAFENRIVMAETLEQGLRAIFLPDPETPAIIRPVE</sequence>
<organism evidence="6">
    <name type="scientific">Oscillatoriales cyanobacterium SpSt-418</name>
    <dbReference type="NCBI Taxonomy" id="2282169"/>
    <lineage>
        <taxon>Bacteria</taxon>
        <taxon>Bacillati</taxon>
        <taxon>Cyanobacteriota</taxon>
        <taxon>Cyanophyceae</taxon>
        <taxon>Oscillatoriophycideae</taxon>
        <taxon>Oscillatoriales</taxon>
    </lineage>
</organism>
<keyword evidence="3 5" id="KW-1133">Transmembrane helix</keyword>
<proteinExistence type="inferred from homology"/>
<evidence type="ECO:0000256" key="5">
    <source>
        <dbReference type="HAMAP-Rule" id="MF_01600"/>
    </source>
</evidence>
<evidence type="ECO:0000313" key="6">
    <source>
        <dbReference type="EMBL" id="HFM97230.1"/>
    </source>
</evidence>
<feature type="transmembrane region" description="Helical" evidence="5">
    <location>
        <begin position="205"/>
        <end position="223"/>
    </location>
</feature>
<dbReference type="PANTHER" id="PTHR39344:SF1">
    <property type="entry name" value="UPF0182 PROTEIN SLL1060"/>
    <property type="match status" value="1"/>
</dbReference>